<dbReference type="SUPFAM" id="SSF160467">
    <property type="entry name" value="PH0987 N-terminal domain-like"/>
    <property type="match status" value="1"/>
</dbReference>
<keyword evidence="1" id="KW-0547">Nucleotide-binding</keyword>
<keyword evidence="6" id="KW-1185">Reference proteome</keyword>
<dbReference type="PANTHER" id="PTHR34698:SF2">
    <property type="entry name" value="5-OXOPROLINASE SUBUNIT B"/>
    <property type="match status" value="1"/>
</dbReference>
<dbReference type="SUPFAM" id="SSF50891">
    <property type="entry name" value="Cyclophilin-like"/>
    <property type="match status" value="1"/>
</dbReference>
<dbReference type="InterPro" id="IPR029000">
    <property type="entry name" value="Cyclophilin-like_dom_sf"/>
</dbReference>
<evidence type="ECO:0000256" key="1">
    <source>
        <dbReference type="ARBA" id="ARBA00022741"/>
    </source>
</evidence>
<accession>A0ABU4G0M0</accession>
<dbReference type="EC" id="3.5.2.9" evidence="5"/>
<evidence type="ECO:0000259" key="4">
    <source>
        <dbReference type="SMART" id="SM00796"/>
    </source>
</evidence>
<dbReference type="Gene3D" id="2.40.100.10">
    <property type="entry name" value="Cyclophilin-like"/>
    <property type="match status" value="1"/>
</dbReference>
<protein>
    <submittedName>
        <fullName evidence="5">5-oxoprolinase subunit PxpB</fullName>
        <ecNumber evidence="5">3.5.2.9</ecNumber>
    </submittedName>
</protein>
<proteinExistence type="predicted"/>
<dbReference type="EMBL" id="JAUBDH010000004">
    <property type="protein sequence ID" value="MDW0109853.1"/>
    <property type="molecule type" value="Genomic_DNA"/>
</dbReference>
<dbReference type="SMART" id="SM00796">
    <property type="entry name" value="AHS1"/>
    <property type="match status" value="1"/>
</dbReference>
<dbReference type="Pfam" id="PF02682">
    <property type="entry name" value="CT_C_D"/>
    <property type="match status" value="1"/>
</dbReference>
<keyword evidence="3" id="KW-0067">ATP-binding</keyword>
<dbReference type="RefSeq" id="WP_317935413.1">
    <property type="nucleotide sequence ID" value="NZ_JAUBDH010000004.1"/>
</dbReference>
<comment type="caution">
    <text evidence="5">The sequence shown here is derived from an EMBL/GenBank/DDBJ whole genome shotgun (WGS) entry which is preliminary data.</text>
</comment>
<organism evidence="5 6">
    <name type="scientific">Sporosarcina aquimarina</name>
    <dbReference type="NCBI Taxonomy" id="114975"/>
    <lineage>
        <taxon>Bacteria</taxon>
        <taxon>Bacillati</taxon>
        <taxon>Bacillota</taxon>
        <taxon>Bacilli</taxon>
        <taxon>Bacillales</taxon>
        <taxon>Caryophanaceae</taxon>
        <taxon>Sporosarcina</taxon>
    </lineage>
</organism>
<sequence length="233" mass="25967">MKFVISPLGDTAVVLEFGRDDLEESEKKIRTVTSVLDLKQPGWFIEYIPSYTSVTIFYNVHWFKKGSHPYEKVCTEIDKLLKHIEPYELNKRRTVRIPVLYGGEYGPDLSIVAELNGMTIDEVIEIHTAGVYTVQMLGFAPGFPFLTGMSAKITAPRKKNPRLSIPPGSVGIAGGQTGVYPIQTPGGWQLIGQTPVELFLPQETPPSLLRAGDRLEFFSITKAQYNAYREGAT</sequence>
<evidence type="ECO:0000313" key="6">
    <source>
        <dbReference type="Proteomes" id="UP001280629"/>
    </source>
</evidence>
<dbReference type="NCBIfam" id="TIGR00370">
    <property type="entry name" value="5-oxoprolinase subunit PxpB"/>
    <property type="match status" value="1"/>
</dbReference>
<evidence type="ECO:0000256" key="3">
    <source>
        <dbReference type="ARBA" id="ARBA00022840"/>
    </source>
</evidence>
<dbReference type="GO" id="GO:0017168">
    <property type="term" value="F:5-oxoprolinase (ATP-hydrolyzing) activity"/>
    <property type="evidence" value="ECO:0007669"/>
    <property type="project" value="UniProtKB-EC"/>
</dbReference>
<dbReference type="InterPro" id="IPR010016">
    <property type="entry name" value="PxpB"/>
</dbReference>
<gene>
    <name evidence="5" type="primary">pxpB</name>
    <name evidence="5" type="ORF">QT716_07250</name>
</gene>
<dbReference type="Gene3D" id="3.30.1360.40">
    <property type="match status" value="1"/>
</dbReference>
<feature type="domain" description="Carboxyltransferase" evidence="4">
    <location>
        <begin position="3"/>
        <end position="209"/>
    </location>
</feature>
<dbReference type="InterPro" id="IPR003833">
    <property type="entry name" value="CT_C_D"/>
</dbReference>
<keyword evidence="2 5" id="KW-0378">Hydrolase</keyword>
<reference evidence="5 6" key="1">
    <citation type="submission" date="2023-06" db="EMBL/GenBank/DDBJ databases">
        <title>Sporosarcina sp. nov., isolated from Korean traditional fermented seafood 'Jeotgal'.</title>
        <authorList>
            <person name="Yang A.-I."/>
            <person name="Shin N.-R."/>
        </authorList>
    </citation>
    <scope>NUCLEOTIDE SEQUENCE [LARGE SCALE GENOMIC DNA]</scope>
    <source>
        <strain evidence="5 6">KCTC3840</strain>
    </source>
</reference>
<dbReference type="Proteomes" id="UP001280629">
    <property type="component" value="Unassembled WGS sequence"/>
</dbReference>
<dbReference type="PANTHER" id="PTHR34698">
    <property type="entry name" value="5-OXOPROLINASE SUBUNIT B"/>
    <property type="match status" value="1"/>
</dbReference>
<evidence type="ECO:0000313" key="5">
    <source>
        <dbReference type="EMBL" id="MDW0109853.1"/>
    </source>
</evidence>
<evidence type="ECO:0000256" key="2">
    <source>
        <dbReference type="ARBA" id="ARBA00022801"/>
    </source>
</evidence>
<name>A0ABU4G0M0_9BACL</name>